<keyword evidence="3" id="KW-1185">Reference proteome</keyword>
<name>A0A5M6CF68_9BACT</name>
<comment type="caution">
    <text evidence="2">The sequence shown here is derived from an EMBL/GenBank/DDBJ whole genome shotgun (WGS) entry which is preliminary data.</text>
</comment>
<evidence type="ECO:0000259" key="1">
    <source>
        <dbReference type="Pfam" id="PF13439"/>
    </source>
</evidence>
<dbReference type="Gene3D" id="3.40.50.2000">
    <property type="entry name" value="Glycogen Phosphorylase B"/>
    <property type="match status" value="2"/>
</dbReference>
<dbReference type="GO" id="GO:0016757">
    <property type="term" value="F:glycosyltransferase activity"/>
    <property type="evidence" value="ECO:0007669"/>
    <property type="project" value="UniProtKB-ARBA"/>
</dbReference>
<sequence>MLTKAKILIITNRSLASAPRVIREIAALKSDFEVTVYGEGKLVDSDIRTYDFNKELEVPFFDKVLRKLILAVKRKPTIYLLPFLYLKLKKILKKEQPDIVIIHEPDWLVYLKTLKSKLGFKVTLNAHEYYPLEFEDRPGWMETMGKYYDKLYDKYLHEADLLINVCDSIRNKCIEVYNKDSIVIPNAASFYENIKVIKTEAGNPIRMIHHGSSIRERRLEIMIEAVEGLGSGYQLDLMLVDTDKNYHKELEKRVIESSNVRIVSPVPFNQIVPFLNQYDVGVFNLPPNNFNYKVALPNKLFEFIQARLAILISPSIEMKKIVEQYDLGYITQGFSAADFRTATVGLNADKINKFKENAHSSAGKLSAECYNQQLLIAFKSF</sequence>
<reference evidence="2 3" key="1">
    <citation type="submission" date="2019-09" db="EMBL/GenBank/DDBJ databases">
        <title>Genome sequence and assembly of Taibaiella sp.</title>
        <authorList>
            <person name="Chhetri G."/>
        </authorList>
    </citation>
    <scope>NUCLEOTIDE SEQUENCE [LARGE SCALE GENOMIC DNA]</scope>
    <source>
        <strain evidence="2 3">KVB11</strain>
    </source>
</reference>
<gene>
    <name evidence="2" type="ORF">F0919_14665</name>
</gene>
<evidence type="ECO:0000313" key="2">
    <source>
        <dbReference type="EMBL" id="KAA5533771.1"/>
    </source>
</evidence>
<accession>A0A5M6CF68</accession>
<keyword evidence="2" id="KW-0808">Transferase</keyword>
<dbReference type="EMBL" id="VWSH01000003">
    <property type="protein sequence ID" value="KAA5533771.1"/>
    <property type="molecule type" value="Genomic_DNA"/>
</dbReference>
<proteinExistence type="predicted"/>
<dbReference type="Pfam" id="PF13439">
    <property type="entry name" value="Glyco_transf_4"/>
    <property type="match status" value="1"/>
</dbReference>
<dbReference type="SUPFAM" id="SSF53756">
    <property type="entry name" value="UDP-Glycosyltransferase/glycogen phosphorylase"/>
    <property type="match status" value="1"/>
</dbReference>
<dbReference type="InterPro" id="IPR028098">
    <property type="entry name" value="Glyco_trans_4-like_N"/>
</dbReference>
<dbReference type="AlphaFoldDB" id="A0A5M6CF68"/>
<dbReference type="Proteomes" id="UP000323632">
    <property type="component" value="Unassembled WGS sequence"/>
</dbReference>
<evidence type="ECO:0000313" key="3">
    <source>
        <dbReference type="Proteomes" id="UP000323632"/>
    </source>
</evidence>
<dbReference type="RefSeq" id="WP_150033517.1">
    <property type="nucleotide sequence ID" value="NZ_VWSH01000003.1"/>
</dbReference>
<feature type="domain" description="Glycosyltransferase subfamily 4-like N-terminal" evidence="1">
    <location>
        <begin position="58"/>
        <end position="187"/>
    </location>
</feature>
<protein>
    <submittedName>
        <fullName evidence="2">Glycosyltransferase family 4 protein</fullName>
    </submittedName>
</protein>
<organism evidence="2 3">
    <name type="scientific">Taibaiella lutea</name>
    <dbReference type="NCBI Taxonomy" id="2608001"/>
    <lineage>
        <taxon>Bacteria</taxon>
        <taxon>Pseudomonadati</taxon>
        <taxon>Bacteroidota</taxon>
        <taxon>Chitinophagia</taxon>
        <taxon>Chitinophagales</taxon>
        <taxon>Chitinophagaceae</taxon>
        <taxon>Taibaiella</taxon>
    </lineage>
</organism>